<dbReference type="GO" id="GO:0051015">
    <property type="term" value="F:actin filament binding"/>
    <property type="evidence" value="ECO:0007669"/>
    <property type="project" value="InterPro"/>
</dbReference>
<keyword evidence="4" id="KW-1185">Reference proteome</keyword>
<dbReference type="InterPro" id="IPR013998">
    <property type="entry name" value="Nebulin-like"/>
</dbReference>
<evidence type="ECO:0008006" key="5">
    <source>
        <dbReference type="Google" id="ProtNLM"/>
    </source>
</evidence>
<sequence length="378" mass="43811">MHLPLDMLDFVLAKKCQHQLSDVNYKNVPHNWTCLPDKISYVHAKNAYELQSDNIYKADLEWLRGIGWAPTGSLEMKNAQRASEILSEKKYRQHPSTLEYTSLLDDPFLLQAKINSHNLNNRLYREAWDSEKTQVHVMPDTPFLLQAKLNALNISDRMYRMEWAESRKHGHDIRPDAIPICAAKAVQTICSDYKYKEGYRKQIGHHIGSLTLEGDLKLANSMKVARIQSEREYKKVYEKYKTDMHLPLDMLDLVLAKKCQHQLSDVNYKNVPHDWTCLVDNISNIRARIAYELQSNNAYKADLEWLRGTGWVPTGSLDMQKAQRASEILSDKNYRQHPDTLKFTSIVDDPIFLQAKINSQNLNDVSVCLSIHSFFVFN</sequence>
<dbReference type="Pfam" id="PF00880">
    <property type="entry name" value="Nebulin"/>
    <property type="match status" value="4"/>
</dbReference>
<evidence type="ECO:0000313" key="4">
    <source>
        <dbReference type="Proteomes" id="UP000694388"/>
    </source>
</evidence>
<dbReference type="PANTHER" id="PTHR11039">
    <property type="entry name" value="NEBULIN"/>
    <property type="match status" value="1"/>
</dbReference>
<name>A0A8C4NHH9_EPTBU</name>
<dbReference type="GO" id="GO:0030018">
    <property type="term" value="C:Z disc"/>
    <property type="evidence" value="ECO:0007669"/>
    <property type="project" value="InterPro"/>
</dbReference>
<proteinExistence type="predicted"/>
<organism evidence="3 4">
    <name type="scientific">Eptatretus burgeri</name>
    <name type="common">Inshore hagfish</name>
    <dbReference type="NCBI Taxonomy" id="7764"/>
    <lineage>
        <taxon>Eukaryota</taxon>
        <taxon>Metazoa</taxon>
        <taxon>Chordata</taxon>
        <taxon>Craniata</taxon>
        <taxon>Vertebrata</taxon>
        <taxon>Cyclostomata</taxon>
        <taxon>Myxini</taxon>
        <taxon>Myxiniformes</taxon>
        <taxon>Myxinidae</taxon>
        <taxon>Eptatretinae</taxon>
        <taxon>Eptatretus</taxon>
    </lineage>
</organism>
<dbReference type="InterPro" id="IPR000900">
    <property type="entry name" value="Nebulin_repeat"/>
</dbReference>
<dbReference type="SMART" id="SM00227">
    <property type="entry name" value="NEBU"/>
    <property type="match status" value="11"/>
</dbReference>
<dbReference type="PRINTS" id="PR00510">
    <property type="entry name" value="NEBULIN"/>
</dbReference>
<dbReference type="GO" id="GO:0071691">
    <property type="term" value="P:cardiac muscle thin filament assembly"/>
    <property type="evidence" value="ECO:0007669"/>
    <property type="project" value="TreeGrafter"/>
</dbReference>
<reference evidence="3" key="2">
    <citation type="submission" date="2025-09" db="UniProtKB">
        <authorList>
            <consortium name="Ensembl"/>
        </authorList>
    </citation>
    <scope>IDENTIFICATION</scope>
</reference>
<dbReference type="PANTHER" id="PTHR11039:SF64">
    <property type="entry name" value="NEBULIN-RELATED-ANCHORING PROTEIN-LIKE"/>
    <property type="match status" value="1"/>
</dbReference>
<dbReference type="GeneTree" id="ENSGT00940000154533"/>
<keyword evidence="1" id="KW-0677">Repeat</keyword>
<dbReference type="Proteomes" id="UP000694388">
    <property type="component" value="Unplaced"/>
</dbReference>
<dbReference type="Ensembl" id="ENSEBUT00000007368.1">
    <property type="protein sequence ID" value="ENSEBUP00000006903.1"/>
    <property type="gene ID" value="ENSEBUG00000004538.1"/>
</dbReference>
<accession>A0A8C4NHH9</accession>
<dbReference type="InterPro" id="IPR055297">
    <property type="entry name" value="NEBU/NEBL"/>
</dbReference>
<evidence type="ECO:0000256" key="1">
    <source>
        <dbReference type="ARBA" id="ARBA00022737"/>
    </source>
</evidence>
<reference evidence="3" key="1">
    <citation type="submission" date="2025-08" db="UniProtKB">
        <authorList>
            <consortium name="Ensembl"/>
        </authorList>
    </citation>
    <scope>IDENTIFICATION</scope>
</reference>
<keyword evidence="2" id="KW-0009">Actin-binding</keyword>
<dbReference type="PROSITE" id="PS51216">
    <property type="entry name" value="NEBULIN"/>
    <property type="match status" value="5"/>
</dbReference>
<dbReference type="AlphaFoldDB" id="A0A8C4NHH9"/>
<evidence type="ECO:0000313" key="3">
    <source>
        <dbReference type="Ensembl" id="ENSEBUP00000006903.1"/>
    </source>
</evidence>
<evidence type="ECO:0000256" key="2">
    <source>
        <dbReference type="ARBA" id="ARBA00023203"/>
    </source>
</evidence>
<protein>
    <recommendedName>
        <fullName evidence="5">Nebulin</fullName>
    </recommendedName>
</protein>